<reference evidence="3" key="2">
    <citation type="submission" date="2019-07" db="EMBL/GenBank/DDBJ databases">
        <authorList>
            <person name="Yang Y."/>
            <person name="Bocs S."/>
            <person name="Baudouin L."/>
        </authorList>
    </citation>
    <scope>NUCLEOTIDE SEQUENCE</scope>
    <source>
        <tissue evidence="3">Spear leaf of Hainan Tall coconut</tissue>
    </source>
</reference>
<evidence type="ECO:0000313" key="4">
    <source>
        <dbReference type="Proteomes" id="UP000797356"/>
    </source>
</evidence>
<dbReference type="Pfam" id="PF10551">
    <property type="entry name" value="MULE"/>
    <property type="match status" value="1"/>
</dbReference>
<accession>A0A8K0N5N5</accession>
<comment type="caution">
    <text evidence="3">The sequence shown here is derived from an EMBL/GenBank/DDBJ whole genome shotgun (WGS) entry which is preliminary data.</text>
</comment>
<gene>
    <name evidence="3" type="ORF">COCNU_08G000920</name>
</gene>
<proteinExistence type="predicted"/>
<evidence type="ECO:0000259" key="1">
    <source>
        <dbReference type="Pfam" id="PF03101"/>
    </source>
</evidence>
<feature type="domain" description="FAR1" evidence="1">
    <location>
        <begin position="11"/>
        <end position="95"/>
    </location>
</feature>
<name>A0A8K0N5N5_COCNU</name>
<dbReference type="AlphaFoldDB" id="A0A8K0N5N5"/>
<dbReference type="PANTHER" id="PTHR47718:SF13">
    <property type="entry name" value="OS09G0290500 PROTEIN"/>
    <property type="match status" value="1"/>
</dbReference>
<reference evidence="3" key="1">
    <citation type="journal article" date="2017" name="Gigascience">
        <title>The genome draft of coconut (Cocos nucifera).</title>
        <authorList>
            <person name="Xiao Y."/>
            <person name="Xu P."/>
            <person name="Fan H."/>
            <person name="Baudouin L."/>
            <person name="Xia W."/>
            <person name="Bocs S."/>
            <person name="Xu J."/>
            <person name="Li Q."/>
            <person name="Guo A."/>
            <person name="Zhou L."/>
            <person name="Li J."/>
            <person name="Wu Y."/>
            <person name="Ma Z."/>
            <person name="Armero A."/>
            <person name="Issali A.E."/>
            <person name="Liu N."/>
            <person name="Peng M."/>
            <person name="Yang Y."/>
        </authorList>
    </citation>
    <scope>NUCLEOTIDE SEQUENCE</scope>
    <source>
        <tissue evidence="3">Spear leaf of Hainan Tall coconut</tissue>
    </source>
</reference>
<protein>
    <recommendedName>
        <fullName evidence="5">Protein FAR1-RELATED SEQUENCE</fullName>
    </recommendedName>
</protein>
<dbReference type="PANTHER" id="PTHR47718">
    <property type="entry name" value="OS01G0519700 PROTEIN"/>
    <property type="match status" value="1"/>
</dbReference>
<evidence type="ECO:0008006" key="5">
    <source>
        <dbReference type="Google" id="ProtNLM"/>
    </source>
</evidence>
<dbReference type="EMBL" id="CM017879">
    <property type="protein sequence ID" value="KAG1358646.1"/>
    <property type="molecule type" value="Genomic_DNA"/>
</dbReference>
<dbReference type="InterPro" id="IPR018289">
    <property type="entry name" value="MULE_transposase_dom"/>
</dbReference>
<dbReference type="InterPro" id="IPR004330">
    <property type="entry name" value="FAR1_DNA_bnd_dom"/>
</dbReference>
<evidence type="ECO:0000313" key="3">
    <source>
        <dbReference type="EMBL" id="KAG1358646.1"/>
    </source>
</evidence>
<organism evidence="3 4">
    <name type="scientific">Cocos nucifera</name>
    <name type="common">Coconut palm</name>
    <dbReference type="NCBI Taxonomy" id="13894"/>
    <lineage>
        <taxon>Eukaryota</taxon>
        <taxon>Viridiplantae</taxon>
        <taxon>Streptophyta</taxon>
        <taxon>Embryophyta</taxon>
        <taxon>Tracheophyta</taxon>
        <taxon>Spermatophyta</taxon>
        <taxon>Magnoliopsida</taxon>
        <taxon>Liliopsida</taxon>
        <taxon>Arecaceae</taxon>
        <taxon>Arecoideae</taxon>
        <taxon>Cocoseae</taxon>
        <taxon>Attaleinae</taxon>
        <taxon>Cocos</taxon>
    </lineage>
</organism>
<keyword evidence="4" id="KW-1185">Reference proteome</keyword>
<sequence>MEFDSVTDVYNFYNGYARRVDFGIITVCSRSNKNNVCYFKHLACWRSRKSKKSDNSMNPRDTKKIDCKASIKARIDSKIEKWRLDNDILEHNHKLSIISIHSLRSHKKISTPEKVEISNMHAVNIPTTQIYSAIARRKEGRRQLEFTEKDAYNYICRERQTQLKGDAQSMVLHFVQMQAKNANFYYTLDLNDNAQLRSVFWIHPRPRMACTYFSDVLTFDSTYLTNTFKMSFCPFVEVNHHGQSTLLGCALLSDETTKTFKWVFQSWLDENGGQAPNAIITDQDKAIEAAIKAIFPNVRHQFCLWHILKILEKIGHICTAHPKFMVEFDEPVYDTNYTIF</sequence>
<dbReference type="OrthoDB" id="1842376at2759"/>
<dbReference type="Pfam" id="PF03101">
    <property type="entry name" value="FAR1"/>
    <property type="match status" value="1"/>
</dbReference>
<evidence type="ECO:0000259" key="2">
    <source>
        <dbReference type="Pfam" id="PF10551"/>
    </source>
</evidence>
<feature type="domain" description="MULE transposase" evidence="2">
    <location>
        <begin position="216"/>
        <end position="309"/>
    </location>
</feature>
<dbReference type="Proteomes" id="UP000797356">
    <property type="component" value="Chromosome 8"/>
</dbReference>